<accession>A0A0M0KQM4</accession>
<reference evidence="2" key="1">
    <citation type="submission" date="2015-08" db="EMBL/GenBank/DDBJ databases">
        <title>Fjat-14210 dsm16467.</title>
        <authorList>
            <person name="Liu B."/>
            <person name="Wang J."/>
            <person name="Zhu Y."/>
            <person name="Liu G."/>
            <person name="Chen Q."/>
            <person name="Chen Z."/>
            <person name="Lan J."/>
            <person name="Che J."/>
            <person name="Ge C."/>
            <person name="Shi H."/>
            <person name="Pan Z."/>
            <person name="Liu X."/>
        </authorList>
    </citation>
    <scope>NUCLEOTIDE SEQUENCE [LARGE SCALE GENOMIC DNA]</scope>
    <source>
        <strain evidence="2">DSM 16467</strain>
    </source>
</reference>
<name>A0A0M0KQM4_9BACI</name>
<dbReference type="AlphaFoldDB" id="A0A0M0KQM4"/>
<dbReference type="PATRIC" id="fig|284581.3.peg.4267"/>
<gene>
    <name evidence="1" type="ORF">AMD01_19410</name>
</gene>
<protein>
    <submittedName>
        <fullName evidence="1">Uncharacterized protein</fullName>
    </submittedName>
</protein>
<keyword evidence="2" id="KW-1185">Reference proteome</keyword>
<dbReference type="EMBL" id="LILC01000030">
    <property type="protein sequence ID" value="KOO41115.1"/>
    <property type="molecule type" value="Genomic_DNA"/>
</dbReference>
<evidence type="ECO:0000313" key="1">
    <source>
        <dbReference type="EMBL" id="KOO41115.1"/>
    </source>
</evidence>
<proteinExistence type="predicted"/>
<evidence type="ECO:0000313" key="2">
    <source>
        <dbReference type="Proteomes" id="UP000037558"/>
    </source>
</evidence>
<organism evidence="1 2">
    <name type="scientific">Priestia koreensis</name>
    <dbReference type="NCBI Taxonomy" id="284581"/>
    <lineage>
        <taxon>Bacteria</taxon>
        <taxon>Bacillati</taxon>
        <taxon>Bacillota</taxon>
        <taxon>Bacilli</taxon>
        <taxon>Bacillales</taxon>
        <taxon>Bacillaceae</taxon>
        <taxon>Priestia</taxon>
    </lineage>
</organism>
<comment type="caution">
    <text evidence="1">The sequence shown here is derived from an EMBL/GenBank/DDBJ whole genome shotgun (WGS) entry which is preliminary data.</text>
</comment>
<dbReference type="RefSeq" id="WP_053403097.1">
    <property type="nucleotide sequence ID" value="NZ_LILC01000030.1"/>
</dbReference>
<sequence>MIAFLPCGCTTNPLIDVSLTKLLAFLDKDYVVLVDHFPQQQKPSLSMLYKEGNGTYAHLMLEENGEVHDVELLTRREVDLLLIKLLLEKRLQGFSYVTGSVIFKDKVISLHCQTEKCNNVFFVDW</sequence>
<dbReference type="Proteomes" id="UP000037558">
    <property type="component" value="Unassembled WGS sequence"/>
</dbReference>